<evidence type="ECO:0000256" key="3">
    <source>
        <dbReference type="ARBA" id="ARBA00013194"/>
    </source>
</evidence>
<dbReference type="EMBL" id="PSYR01000002">
    <property type="protein sequence ID" value="RCN55997.1"/>
    <property type="molecule type" value="Genomic_DNA"/>
</dbReference>
<gene>
    <name evidence="8" type="ORF">C4900_08895</name>
</gene>
<comment type="caution">
    <text evidence="8">The sequence shown here is derived from an EMBL/GenBank/DDBJ whole genome shotgun (WGS) entry which is preliminary data.</text>
</comment>
<dbReference type="Proteomes" id="UP000253250">
    <property type="component" value="Unassembled WGS sequence"/>
</dbReference>
<keyword evidence="9" id="KW-1185">Reference proteome</keyword>
<dbReference type="InterPro" id="IPR050245">
    <property type="entry name" value="PrsA_foldase"/>
</dbReference>
<dbReference type="InterPro" id="IPR027304">
    <property type="entry name" value="Trigger_fact/SurA_dom_sf"/>
</dbReference>
<evidence type="ECO:0000256" key="6">
    <source>
        <dbReference type="ARBA" id="ARBA00023235"/>
    </source>
</evidence>
<dbReference type="PANTHER" id="PTHR47245">
    <property type="entry name" value="PEPTIDYLPROLYL ISOMERASE"/>
    <property type="match status" value="1"/>
</dbReference>
<dbReference type="InterPro" id="IPR023058">
    <property type="entry name" value="PPIase_PpiC_CS"/>
</dbReference>
<evidence type="ECO:0000256" key="1">
    <source>
        <dbReference type="ARBA" id="ARBA00000971"/>
    </source>
</evidence>
<keyword evidence="5" id="KW-0697">Rotamase</keyword>
<evidence type="ECO:0000256" key="5">
    <source>
        <dbReference type="ARBA" id="ARBA00023110"/>
    </source>
</evidence>
<dbReference type="GO" id="GO:0003755">
    <property type="term" value="F:peptidyl-prolyl cis-trans isomerase activity"/>
    <property type="evidence" value="ECO:0007669"/>
    <property type="project" value="UniProtKB-KW"/>
</dbReference>
<dbReference type="SUPFAM" id="SSF109998">
    <property type="entry name" value="Triger factor/SurA peptide-binding domain-like"/>
    <property type="match status" value="1"/>
</dbReference>
<evidence type="ECO:0000256" key="2">
    <source>
        <dbReference type="ARBA" id="ARBA00007656"/>
    </source>
</evidence>
<comment type="catalytic activity">
    <reaction evidence="1">
        <text>[protein]-peptidylproline (omega=180) = [protein]-peptidylproline (omega=0)</text>
        <dbReference type="Rhea" id="RHEA:16237"/>
        <dbReference type="Rhea" id="RHEA-COMP:10747"/>
        <dbReference type="Rhea" id="RHEA-COMP:10748"/>
        <dbReference type="ChEBI" id="CHEBI:83833"/>
        <dbReference type="ChEBI" id="CHEBI:83834"/>
        <dbReference type="EC" id="5.2.1.8"/>
    </reaction>
</comment>
<proteinExistence type="inferred from homology"/>
<dbReference type="EC" id="5.2.1.8" evidence="3"/>
<keyword evidence="6" id="KW-0413">Isomerase</keyword>
<sequence>MSRFRFAHAWLLIVTTITAFLTGCHPGTTIDRSPTLATVNGERITERDYRDYVRARDLQQPPLPHNAQSRKIILNELINRVILAQAARKAGLQRLPAVHVALKEDRENILARAMLKHFLATHRITHAALEALYRQELLHTPHEEYEARHILVATRAKALAILQKLHDGARFSVLARRYSLDGSSADQGGALGWFNAADVLPSFYRALATLHTGEISPTPIKTRFGWHIIQLLAKRPYTPPPFAAVETRLYRSLEQQEVDNMMAAMRRKAAIRYLSTS</sequence>
<dbReference type="Pfam" id="PF13624">
    <property type="entry name" value="SurA_N_3"/>
    <property type="match status" value="1"/>
</dbReference>
<reference evidence="8 9" key="1">
    <citation type="submission" date="2018-02" db="EMBL/GenBank/DDBJ databases">
        <title>Insights into the biology of acidophilic members of the Acidiferrobacteraceae family derived from comparative genomic analyses.</title>
        <authorList>
            <person name="Issotta F."/>
            <person name="Thyssen C."/>
            <person name="Mena C."/>
            <person name="Moya A."/>
            <person name="Bellenberg S."/>
            <person name="Sproer C."/>
            <person name="Covarrubias P.C."/>
            <person name="Sand W."/>
            <person name="Quatrini R."/>
            <person name="Vera M."/>
        </authorList>
    </citation>
    <scope>NUCLEOTIDE SEQUENCE [LARGE SCALE GENOMIC DNA]</scope>
    <source>
        <strain evidence="9">m-1</strain>
    </source>
</reference>
<name>A0A1C2G339_9GAMM</name>
<feature type="domain" description="PpiC" evidence="7">
    <location>
        <begin position="142"/>
        <end position="233"/>
    </location>
</feature>
<evidence type="ECO:0000313" key="8">
    <source>
        <dbReference type="EMBL" id="RCN55997.1"/>
    </source>
</evidence>
<evidence type="ECO:0000256" key="4">
    <source>
        <dbReference type="ARBA" id="ARBA00022729"/>
    </source>
</evidence>
<dbReference type="PROSITE" id="PS50198">
    <property type="entry name" value="PPIC_PPIASE_2"/>
    <property type="match status" value="1"/>
</dbReference>
<organism evidence="8 9">
    <name type="scientific">Acidiferrobacter thiooxydans</name>
    <dbReference type="NCBI Taxonomy" id="163359"/>
    <lineage>
        <taxon>Bacteria</taxon>
        <taxon>Pseudomonadati</taxon>
        <taxon>Pseudomonadota</taxon>
        <taxon>Gammaproteobacteria</taxon>
        <taxon>Acidiferrobacterales</taxon>
        <taxon>Acidiferrobacteraceae</taxon>
        <taxon>Acidiferrobacter</taxon>
    </lineage>
</organism>
<accession>A0A1C2G339</accession>
<dbReference type="RefSeq" id="WP_065969384.1">
    <property type="nucleotide sequence ID" value="NZ_CP080624.1"/>
</dbReference>
<evidence type="ECO:0000313" key="9">
    <source>
        <dbReference type="Proteomes" id="UP000253250"/>
    </source>
</evidence>
<keyword evidence="4" id="KW-0732">Signal</keyword>
<dbReference type="SUPFAM" id="SSF54534">
    <property type="entry name" value="FKBP-like"/>
    <property type="match status" value="1"/>
</dbReference>
<dbReference type="AlphaFoldDB" id="A0A1C2G339"/>
<dbReference type="OrthoDB" id="7026509at2"/>
<dbReference type="STRING" id="163359.A9R16_09450"/>
<evidence type="ECO:0000259" key="7">
    <source>
        <dbReference type="PROSITE" id="PS50198"/>
    </source>
</evidence>
<dbReference type="Gene3D" id="3.10.50.40">
    <property type="match status" value="1"/>
</dbReference>
<dbReference type="InterPro" id="IPR046357">
    <property type="entry name" value="PPIase_dom_sf"/>
</dbReference>
<comment type="similarity">
    <text evidence="2">Belongs to the PpiC/parvulin rotamase family.</text>
</comment>
<dbReference type="Gene3D" id="1.10.8.1040">
    <property type="match status" value="1"/>
</dbReference>
<dbReference type="InterPro" id="IPR000297">
    <property type="entry name" value="PPIase_PpiC"/>
</dbReference>
<dbReference type="PROSITE" id="PS01096">
    <property type="entry name" value="PPIC_PPIASE_1"/>
    <property type="match status" value="1"/>
</dbReference>
<dbReference type="PROSITE" id="PS51257">
    <property type="entry name" value="PROKAR_LIPOPROTEIN"/>
    <property type="match status" value="1"/>
</dbReference>
<protein>
    <recommendedName>
        <fullName evidence="3">peptidylprolyl isomerase</fullName>
        <ecNumber evidence="3">5.2.1.8</ecNumber>
    </recommendedName>
</protein>
<dbReference type="PANTHER" id="PTHR47245:SF1">
    <property type="entry name" value="FOLDASE PROTEIN PRSA"/>
    <property type="match status" value="1"/>
</dbReference>
<dbReference type="Pfam" id="PF00639">
    <property type="entry name" value="Rotamase"/>
    <property type="match status" value="1"/>
</dbReference>